<name>A0A6B8M7W4_9HYPH</name>
<reference evidence="1 2" key="1">
    <citation type="submission" date="2019-09" db="EMBL/GenBank/DDBJ databases">
        <title>Isolation and complete genome sequencing of Methylocystis species.</title>
        <authorList>
            <person name="Rumah B.L."/>
            <person name="Stead C.E."/>
            <person name="Stevens B.C."/>
            <person name="Minton N.P."/>
            <person name="Grosse-Honebrink A."/>
            <person name="Zhang Y."/>
        </authorList>
    </citation>
    <scope>NUCLEOTIDE SEQUENCE [LARGE SCALE GENOMIC DNA]</scope>
    <source>
        <strain evidence="1 2">BRCS2</strain>
    </source>
</reference>
<keyword evidence="2" id="KW-1185">Reference proteome</keyword>
<dbReference type="AlphaFoldDB" id="A0A6B8M7W4"/>
<proteinExistence type="predicted"/>
<sequence length="168" mass="18540">MAGKIAQHGWRERLAHETVIVSDSLDPHETQDFPDFTLTGPFFVACGHGCAHGPATHGQGCFERGDGARRRVFDANIARIEHSDFIFAHVNELDCFGTLFEIGHAHACGVPVFLNFGPDLTDRQKQELWFARMGCTMVLGPLEEAFECALQIWGDACVANVFGEVRHG</sequence>
<dbReference type="EMBL" id="CP044331">
    <property type="protein sequence ID" value="QGM97709.1"/>
    <property type="molecule type" value="Genomic_DNA"/>
</dbReference>
<organism evidence="1 2">
    <name type="scientific">Methylocystis parvus</name>
    <dbReference type="NCBI Taxonomy" id="134"/>
    <lineage>
        <taxon>Bacteria</taxon>
        <taxon>Pseudomonadati</taxon>
        <taxon>Pseudomonadota</taxon>
        <taxon>Alphaproteobacteria</taxon>
        <taxon>Hyphomicrobiales</taxon>
        <taxon>Methylocystaceae</taxon>
        <taxon>Methylocystis</taxon>
    </lineage>
</organism>
<dbReference type="Gene3D" id="3.40.50.450">
    <property type="match status" value="1"/>
</dbReference>
<evidence type="ECO:0000313" key="2">
    <source>
        <dbReference type="Proteomes" id="UP000422569"/>
    </source>
</evidence>
<evidence type="ECO:0000313" key="1">
    <source>
        <dbReference type="EMBL" id="QGM97709.1"/>
    </source>
</evidence>
<dbReference type="SUPFAM" id="SSF52309">
    <property type="entry name" value="N-(deoxy)ribosyltransferase-like"/>
    <property type="match status" value="1"/>
</dbReference>
<protein>
    <recommendedName>
        <fullName evidence="3">Nucleoside 2-deoxyribosyltransferase</fullName>
    </recommendedName>
</protein>
<evidence type="ECO:0008006" key="3">
    <source>
        <dbReference type="Google" id="ProtNLM"/>
    </source>
</evidence>
<dbReference type="KEGG" id="mpar:F7D14_09675"/>
<accession>A0A6B8M7W4</accession>
<dbReference type="RefSeq" id="WP_154419861.1">
    <property type="nucleotide sequence ID" value="NZ_CP044331.1"/>
</dbReference>
<gene>
    <name evidence="1" type="ORF">F7D14_09675</name>
</gene>
<dbReference type="Proteomes" id="UP000422569">
    <property type="component" value="Chromosome"/>
</dbReference>